<name>A0A918FYV1_9ACTN</name>
<evidence type="ECO:0000313" key="2">
    <source>
        <dbReference type="EMBL" id="GGS01066.1"/>
    </source>
</evidence>
<gene>
    <name evidence="2" type="ORF">GCM10010269_45050</name>
</gene>
<proteinExistence type="predicted"/>
<dbReference type="Proteomes" id="UP000606194">
    <property type="component" value="Unassembled WGS sequence"/>
</dbReference>
<keyword evidence="3" id="KW-1185">Reference proteome</keyword>
<evidence type="ECO:0000256" key="1">
    <source>
        <dbReference type="SAM" id="MobiDB-lite"/>
    </source>
</evidence>
<dbReference type="AlphaFoldDB" id="A0A918FYV1"/>
<sequence>MMTEKRNFSYPLPTMPVSDGLSWVGGWKRSPHRPPRQSPTLLNLVDPSQPQPPATGLEPMAAQAAFFVG</sequence>
<protein>
    <submittedName>
        <fullName evidence="2">Uncharacterized protein</fullName>
    </submittedName>
</protein>
<feature type="region of interest" description="Disordered" evidence="1">
    <location>
        <begin position="27"/>
        <end position="56"/>
    </location>
</feature>
<reference evidence="2" key="1">
    <citation type="journal article" date="2014" name="Int. J. Syst. Evol. Microbiol.">
        <title>Complete genome sequence of Corynebacterium casei LMG S-19264T (=DSM 44701T), isolated from a smear-ripened cheese.</title>
        <authorList>
            <consortium name="US DOE Joint Genome Institute (JGI-PGF)"/>
            <person name="Walter F."/>
            <person name="Albersmeier A."/>
            <person name="Kalinowski J."/>
            <person name="Ruckert C."/>
        </authorList>
    </citation>
    <scope>NUCLEOTIDE SEQUENCE</scope>
    <source>
        <strain evidence="2">JCM 4386</strain>
    </source>
</reference>
<reference evidence="2" key="2">
    <citation type="submission" date="2020-09" db="EMBL/GenBank/DDBJ databases">
        <authorList>
            <person name="Sun Q."/>
            <person name="Ohkuma M."/>
        </authorList>
    </citation>
    <scope>NUCLEOTIDE SEQUENCE</scope>
    <source>
        <strain evidence="2">JCM 4386</strain>
    </source>
</reference>
<dbReference type="EMBL" id="BMTL01000018">
    <property type="protein sequence ID" value="GGS01066.1"/>
    <property type="molecule type" value="Genomic_DNA"/>
</dbReference>
<accession>A0A918FYV1</accession>
<comment type="caution">
    <text evidence="2">The sequence shown here is derived from an EMBL/GenBank/DDBJ whole genome shotgun (WGS) entry which is preliminary data.</text>
</comment>
<evidence type="ECO:0000313" key="3">
    <source>
        <dbReference type="Proteomes" id="UP000606194"/>
    </source>
</evidence>
<organism evidence="2 3">
    <name type="scientific">Streptomyces humidus</name>
    <dbReference type="NCBI Taxonomy" id="52259"/>
    <lineage>
        <taxon>Bacteria</taxon>
        <taxon>Bacillati</taxon>
        <taxon>Actinomycetota</taxon>
        <taxon>Actinomycetes</taxon>
        <taxon>Kitasatosporales</taxon>
        <taxon>Streptomycetaceae</taxon>
        <taxon>Streptomyces</taxon>
    </lineage>
</organism>